<protein>
    <submittedName>
        <fullName evidence="1">Uncharacterized protein</fullName>
    </submittedName>
</protein>
<evidence type="ECO:0000313" key="2">
    <source>
        <dbReference type="Proteomes" id="UP001151002"/>
    </source>
</evidence>
<dbReference type="RefSeq" id="WP_267563982.1">
    <property type="nucleotide sequence ID" value="NZ_JAPNTZ010000006.1"/>
</dbReference>
<gene>
    <name evidence="1" type="ORF">OWR29_17620</name>
</gene>
<keyword evidence="2" id="KW-1185">Reference proteome</keyword>
<reference evidence="1" key="1">
    <citation type="submission" date="2022-11" db="EMBL/GenBank/DDBJ databases">
        <authorList>
            <person name="Somphong A."/>
            <person name="Phongsopitanun W."/>
        </authorList>
    </citation>
    <scope>NUCLEOTIDE SEQUENCE</scope>
    <source>
        <strain evidence="1">Pm04-4</strain>
    </source>
</reference>
<evidence type="ECO:0000313" key="1">
    <source>
        <dbReference type="EMBL" id="MCY1139823.1"/>
    </source>
</evidence>
<comment type="caution">
    <text evidence="1">The sequence shown here is derived from an EMBL/GenBank/DDBJ whole genome shotgun (WGS) entry which is preliminary data.</text>
</comment>
<dbReference type="Proteomes" id="UP001151002">
    <property type="component" value="Unassembled WGS sequence"/>
</dbReference>
<accession>A0ABT4B000</accession>
<organism evidence="1 2">
    <name type="scientific">Paractinoplanes pyxinae</name>
    <dbReference type="NCBI Taxonomy" id="2997416"/>
    <lineage>
        <taxon>Bacteria</taxon>
        <taxon>Bacillati</taxon>
        <taxon>Actinomycetota</taxon>
        <taxon>Actinomycetes</taxon>
        <taxon>Micromonosporales</taxon>
        <taxon>Micromonosporaceae</taxon>
        <taxon>Paractinoplanes</taxon>
    </lineage>
</organism>
<sequence length="445" mass="47608">MIDFPADETGRRSSAAFGRHVVADALRAADPAAADAAAAETDWRRGYLRHFRALVAAGLSDGYEVAAAGLESVHKRMPVTLEAPAQPFETVTTVGREARQTAVVLPYGKELLKGDALRKRLDAWVAAGVIEESCAVAVREVMDHPDWLDLSDQRLVVIGAAAEMGPVPAVLGWGGTVVAVDLPAVWERVAAVPSAGTLIAPVRPGRSPGADLLTELGAVAHWLDGIEGRLIAGNYVYAPGAAYVRLSVAFDALAARLRASRSDVALAFLATPTDVFAVPESAVEQSQQRFRARSRRARLAGALSGGRLLQPNYRGEPINDSLVPQQGPNYALAKRIQRWRASVARRDGVVSFAVAPPTWTRSVTSNRLLAAAYAGAHLFDVEIFRPETANRLMALLLVHQIRRPRPAAPVAWQDEAVAAAHGGLWRTAYHPRTALGLAAVRGFLP</sequence>
<proteinExistence type="predicted"/>
<name>A0ABT4B000_9ACTN</name>
<dbReference type="EMBL" id="JAPNTZ010000006">
    <property type="protein sequence ID" value="MCY1139823.1"/>
    <property type="molecule type" value="Genomic_DNA"/>
</dbReference>